<dbReference type="RefSeq" id="WP_268987205.1">
    <property type="nucleotide sequence ID" value="NZ_FXTO01000007.1"/>
</dbReference>
<dbReference type="Proteomes" id="UP000316030">
    <property type="component" value="Unassembled WGS sequence"/>
</dbReference>
<gene>
    <name evidence="1" type="ORF">SAMN06265173_10764</name>
</gene>
<name>A0A521CND3_9RHOB</name>
<organism evidence="1 2">
    <name type="scientific">Thalassovita litoralis</name>
    <dbReference type="NCBI Taxonomy" id="1010611"/>
    <lineage>
        <taxon>Bacteria</taxon>
        <taxon>Pseudomonadati</taxon>
        <taxon>Pseudomonadota</taxon>
        <taxon>Alphaproteobacteria</taxon>
        <taxon>Rhodobacterales</taxon>
        <taxon>Roseobacteraceae</taxon>
        <taxon>Thalassovita</taxon>
    </lineage>
</organism>
<keyword evidence="2" id="KW-1185">Reference proteome</keyword>
<evidence type="ECO:0000313" key="2">
    <source>
        <dbReference type="Proteomes" id="UP000316030"/>
    </source>
</evidence>
<sequence>MALAKRSMGFIGKAARNFGKLTADAVMNPVPCWADYLRQTR</sequence>
<evidence type="ECO:0000313" key="1">
    <source>
        <dbReference type="EMBL" id="SMO60952.1"/>
    </source>
</evidence>
<dbReference type="AlphaFoldDB" id="A0A521CND3"/>
<accession>A0A521CND3</accession>
<protein>
    <submittedName>
        <fullName evidence="1">Uncharacterized protein</fullName>
    </submittedName>
</protein>
<dbReference type="EMBL" id="FXTO01000007">
    <property type="protein sequence ID" value="SMO60952.1"/>
    <property type="molecule type" value="Genomic_DNA"/>
</dbReference>
<proteinExistence type="predicted"/>
<reference evidence="1 2" key="1">
    <citation type="submission" date="2017-05" db="EMBL/GenBank/DDBJ databases">
        <authorList>
            <person name="Varghese N."/>
            <person name="Submissions S."/>
        </authorList>
    </citation>
    <scope>NUCLEOTIDE SEQUENCE [LARGE SCALE GENOMIC DNA]</scope>
    <source>
        <strain evidence="1 2">DSM 29506</strain>
    </source>
</reference>